<gene>
    <name evidence="7" type="ORF">S01H1_71708</name>
</gene>
<evidence type="ECO:0000256" key="3">
    <source>
        <dbReference type="ARBA" id="ARBA00022989"/>
    </source>
</evidence>
<dbReference type="GO" id="GO:0140359">
    <property type="term" value="F:ABC-type transporter activity"/>
    <property type="evidence" value="ECO:0007669"/>
    <property type="project" value="InterPro"/>
</dbReference>
<evidence type="ECO:0000256" key="1">
    <source>
        <dbReference type="ARBA" id="ARBA00004141"/>
    </source>
</evidence>
<dbReference type="EMBL" id="BARS01047771">
    <property type="protein sequence ID" value="GAG29589.1"/>
    <property type="molecule type" value="Genomic_DNA"/>
</dbReference>
<accession>X0WF58</accession>
<comment type="caution">
    <text evidence="7">The sequence shown here is derived from an EMBL/GenBank/DDBJ whole genome shotgun (WGS) entry which is preliminary data.</text>
</comment>
<evidence type="ECO:0000256" key="5">
    <source>
        <dbReference type="SAM" id="Phobius"/>
    </source>
</evidence>
<feature type="transmembrane region" description="Helical" evidence="5">
    <location>
        <begin position="155"/>
        <end position="177"/>
    </location>
</feature>
<feature type="transmembrane region" description="Helical" evidence="5">
    <location>
        <begin position="6"/>
        <end position="22"/>
    </location>
</feature>
<comment type="subcellular location">
    <subcellularLocation>
        <location evidence="1">Membrane</location>
        <topology evidence="1">Multi-pass membrane protein</topology>
    </subcellularLocation>
</comment>
<evidence type="ECO:0000259" key="6">
    <source>
        <dbReference type="Pfam" id="PF12698"/>
    </source>
</evidence>
<name>X0WF58_9ZZZZ</name>
<proteinExistence type="predicted"/>
<evidence type="ECO:0000313" key="7">
    <source>
        <dbReference type="EMBL" id="GAG29589.1"/>
    </source>
</evidence>
<dbReference type="Pfam" id="PF12698">
    <property type="entry name" value="ABC2_membrane_3"/>
    <property type="match status" value="1"/>
</dbReference>
<dbReference type="InterPro" id="IPR013525">
    <property type="entry name" value="ABC2_TM"/>
</dbReference>
<keyword evidence="4 5" id="KW-0472">Membrane</keyword>
<protein>
    <recommendedName>
        <fullName evidence="6">ABC-2 type transporter transmembrane domain-containing protein</fullName>
    </recommendedName>
</protein>
<evidence type="ECO:0000256" key="4">
    <source>
        <dbReference type="ARBA" id="ARBA00023136"/>
    </source>
</evidence>
<evidence type="ECO:0000256" key="2">
    <source>
        <dbReference type="ARBA" id="ARBA00022692"/>
    </source>
</evidence>
<feature type="non-terminal residue" evidence="7">
    <location>
        <position position="1"/>
    </location>
</feature>
<feature type="transmembrane region" description="Helical" evidence="5">
    <location>
        <begin position="43"/>
        <end position="65"/>
    </location>
</feature>
<organism evidence="7">
    <name type="scientific">marine sediment metagenome</name>
    <dbReference type="NCBI Taxonomy" id="412755"/>
    <lineage>
        <taxon>unclassified sequences</taxon>
        <taxon>metagenomes</taxon>
        <taxon>ecological metagenomes</taxon>
    </lineage>
</organism>
<feature type="domain" description="ABC-2 type transporter transmembrane" evidence="6">
    <location>
        <begin position="1"/>
        <end position="176"/>
    </location>
</feature>
<dbReference type="AlphaFoldDB" id="X0WF58"/>
<feature type="transmembrane region" description="Helical" evidence="5">
    <location>
        <begin position="108"/>
        <end position="125"/>
    </location>
</feature>
<feature type="transmembrane region" description="Helical" evidence="5">
    <location>
        <begin position="71"/>
        <end position="96"/>
    </location>
</feature>
<keyword evidence="2 5" id="KW-0812">Transmembrane</keyword>
<dbReference type="GO" id="GO:0016020">
    <property type="term" value="C:membrane"/>
    <property type="evidence" value="ECO:0007669"/>
    <property type="project" value="UniProtKB-SubCell"/>
</dbReference>
<reference evidence="7" key="1">
    <citation type="journal article" date="2014" name="Front. Microbiol.">
        <title>High frequency of phylogenetically diverse reductive dehalogenase-homologous genes in deep subseafloor sedimentary metagenomes.</title>
        <authorList>
            <person name="Kawai M."/>
            <person name="Futagami T."/>
            <person name="Toyoda A."/>
            <person name="Takaki Y."/>
            <person name="Nishi S."/>
            <person name="Hori S."/>
            <person name="Arai W."/>
            <person name="Tsubouchi T."/>
            <person name="Morono Y."/>
            <person name="Uchiyama I."/>
            <person name="Ito T."/>
            <person name="Fujiyama A."/>
            <person name="Inagaki F."/>
            <person name="Takami H."/>
        </authorList>
    </citation>
    <scope>NUCLEOTIDE SEQUENCE</scope>
    <source>
        <strain evidence="7">Expedition CK06-06</strain>
    </source>
</reference>
<keyword evidence="3 5" id="KW-1133">Transmembrane helix</keyword>
<sequence length="185" mass="20001">LVNMLIAMTIMLAGMLIAMSIVEEKSENTINAINVTPVSQTGFVIGKSLLGGMVALLGIIGAVLITGFYDINWFMIILVGLTSMILSFVIGFLQGLSSADVIEAAGSVKLLFLPIAGSIAVYEFASENWHWTVYWSPFYWAYKANNLILSRTADWGTVLLSTAMVLGLSLIVFFAALPKIRKGLS</sequence>